<organism evidence="1 2">
    <name type="scientific">Pseudomonas chlororaphis subsp. aurantiaca</name>
    <dbReference type="NCBI Taxonomy" id="86192"/>
    <lineage>
        <taxon>Bacteria</taxon>
        <taxon>Pseudomonadati</taxon>
        <taxon>Pseudomonadota</taxon>
        <taxon>Gammaproteobacteria</taxon>
        <taxon>Pseudomonadales</taxon>
        <taxon>Pseudomonadaceae</taxon>
        <taxon>Pseudomonas</taxon>
    </lineage>
</organism>
<reference evidence="1" key="1">
    <citation type="submission" date="2020-12" db="EMBL/GenBank/DDBJ databases">
        <title>Generalized mutagenesis with transposon Tn5. A laboratory procedure for the identification of genes responsible for a bacterial phenotype and its regulation, illustrated with phenazine production in Pseudomonas chlororaphis.</title>
        <authorList>
            <person name="Muzio F."/>
            <person name="Sobrero P."/>
            <person name="Agaras B."/>
            <person name="Valverde C."/>
        </authorList>
    </citation>
    <scope>NUCLEOTIDE SEQUENCE</scope>
    <source>
        <strain evidence="1">SMMP3</strain>
    </source>
</reference>
<comment type="caution">
    <text evidence="1">The sequence shown here is derived from an EMBL/GenBank/DDBJ whole genome shotgun (WGS) entry which is preliminary data.</text>
</comment>
<dbReference type="EMBL" id="JAEEFW010000009">
    <property type="protein sequence ID" value="MBU4636274.1"/>
    <property type="molecule type" value="Genomic_DNA"/>
</dbReference>
<sequence length="153" mass="17505">MTKGRAKNLSDDAIGLIVGMLDGWSGKLTWDLFIDVIERRLRVRYTRQALDKRVRIKTAYQDAKKRLSGAPRSGRHQKLTAVEVGVITQRLYRLEAENSRLKVEGDRLLEQFVTWAYNAHLKGLTKEYLNTPLPGVDRERTTVAGRKPEKRSG</sequence>
<accession>A0AAJ1E4W8</accession>
<evidence type="ECO:0000313" key="1">
    <source>
        <dbReference type="EMBL" id="MBU4636274.1"/>
    </source>
</evidence>
<proteinExistence type="predicted"/>
<dbReference type="RefSeq" id="WP_216311376.1">
    <property type="nucleotide sequence ID" value="NZ_JAEEFW010000009.1"/>
</dbReference>
<evidence type="ECO:0000313" key="2">
    <source>
        <dbReference type="Proteomes" id="UP000787568"/>
    </source>
</evidence>
<dbReference type="AlphaFoldDB" id="A0AAJ1E4W8"/>
<dbReference type="Proteomes" id="UP000787568">
    <property type="component" value="Unassembled WGS sequence"/>
</dbReference>
<protein>
    <submittedName>
        <fullName evidence="1">Uncharacterized protein</fullName>
    </submittedName>
</protein>
<gene>
    <name evidence="1" type="ORF">I8747_26015</name>
</gene>
<name>A0AAJ1E4W8_9PSED</name>